<dbReference type="Proteomes" id="UP000682739">
    <property type="component" value="Chromosome"/>
</dbReference>
<accession>A0A975HIL0</accession>
<organism evidence="2 3">
    <name type="scientific">Psychrosphaera ytuae</name>
    <dbReference type="NCBI Taxonomy" id="2820710"/>
    <lineage>
        <taxon>Bacteria</taxon>
        <taxon>Pseudomonadati</taxon>
        <taxon>Pseudomonadota</taxon>
        <taxon>Gammaproteobacteria</taxon>
        <taxon>Alteromonadales</taxon>
        <taxon>Pseudoalteromonadaceae</taxon>
        <taxon>Psychrosphaera</taxon>
    </lineage>
</organism>
<reference evidence="2" key="1">
    <citation type="submission" date="2021-03" db="EMBL/GenBank/DDBJ databases">
        <title>Description of Psychrosphaera ytuae sp. nov. isolated from deep sea sediment of South China Sea.</title>
        <authorList>
            <person name="Zhang J."/>
            <person name="Xu X.-D."/>
        </authorList>
    </citation>
    <scope>NUCLEOTIDE SEQUENCE</scope>
    <source>
        <strain evidence="2">MTZ26</strain>
    </source>
</reference>
<name>A0A975HIL0_9GAMM</name>
<keyword evidence="1" id="KW-0732">Signal</keyword>
<dbReference type="PROSITE" id="PS51257">
    <property type="entry name" value="PROKAR_LIPOPROTEIN"/>
    <property type="match status" value="1"/>
</dbReference>
<evidence type="ECO:0000313" key="2">
    <source>
        <dbReference type="EMBL" id="QTH64273.1"/>
    </source>
</evidence>
<dbReference type="AlphaFoldDB" id="A0A975HIL0"/>
<dbReference type="RefSeq" id="WP_208832328.1">
    <property type="nucleotide sequence ID" value="NZ_CP072110.1"/>
</dbReference>
<sequence length="153" mass="17519">MRFALLLTLFVSFLSFSCVLTGEDKYKNHFLEAMNSNSLVVIGTVKRTYHRKDKCTVEKFCRSSGVVIHVDEILKGSTSSYIEGYTATYTSCFGDTFHPVNWEEIDGIAQRAPSYIVGKEYLFVLKQEKDDYQFLAGKKLELSLKLIETFRVN</sequence>
<evidence type="ECO:0000313" key="3">
    <source>
        <dbReference type="Proteomes" id="UP000682739"/>
    </source>
</evidence>
<evidence type="ECO:0008006" key="4">
    <source>
        <dbReference type="Google" id="ProtNLM"/>
    </source>
</evidence>
<protein>
    <recommendedName>
        <fullName evidence="4">Lipoprotein</fullName>
    </recommendedName>
</protein>
<keyword evidence="3" id="KW-1185">Reference proteome</keyword>
<feature type="chain" id="PRO_5037547634" description="Lipoprotein" evidence="1">
    <location>
        <begin position="22"/>
        <end position="153"/>
    </location>
</feature>
<gene>
    <name evidence="2" type="ORF">J1N51_01960</name>
</gene>
<feature type="signal peptide" evidence="1">
    <location>
        <begin position="1"/>
        <end position="21"/>
    </location>
</feature>
<evidence type="ECO:0000256" key="1">
    <source>
        <dbReference type="SAM" id="SignalP"/>
    </source>
</evidence>
<proteinExistence type="predicted"/>
<dbReference type="KEGG" id="psym:J1N51_01960"/>
<dbReference type="EMBL" id="CP072110">
    <property type="protein sequence ID" value="QTH64273.1"/>
    <property type="molecule type" value="Genomic_DNA"/>
</dbReference>